<keyword evidence="1" id="KW-0255">Endonuclease</keyword>
<dbReference type="EMBL" id="CP053661">
    <property type="protein sequence ID" value="QKD84053.1"/>
    <property type="molecule type" value="Genomic_DNA"/>
</dbReference>
<dbReference type="AlphaFoldDB" id="A0A6M8BMH0"/>
<proteinExistence type="predicted"/>
<keyword evidence="2" id="KW-1185">Reference proteome</keyword>
<dbReference type="Proteomes" id="UP000505210">
    <property type="component" value="Chromosome"/>
</dbReference>
<name>A0A6M8BMH0_9CYAN</name>
<keyword evidence="1" id="KW-0540">Nuclease</keyword>
<organism evidence="1 2">
    <name type="scientific">Thermoleptolyngbya sichuanensis A183</name>
    <dbReference type="NCBI Taxonomy" id="2737172"/>
    <lineage>
        <taxon>Bacteria</taxon>
        <taxon>Bacillati</taxon>
        <taxon>Cyanobacteriota</taxon>
        <taxon>Cyanophyceae</taxon>
        <taxon>Oculatellales</taxon>
        <taxon>Oculatellaceae</taxon>
        <taxon>Thermoleptolyngbya</taxon>
        <taxon>Thermoleptolyngbya sichuanensis</taxon>
    </lineage>
</organism>
<keyword evidence="1" id="KW-0378">Hydrolase</keyword>
<evidence type="ECO:0000313" key="1">
    <source>
        <dbReference type="EMBL" id="QKD84053.1"/>
    </source>
</evidence>
<accession>A0A6M8BMH0</accession>
<dbReference type="GO" id="GO:0004519">
    <property type="term" value="F:endonuclease activity"/>
    <property type="evidence" value="ECO:0007669"/>
    <property type="project" value="UniProtKB-KW"/>
</dbReference>
<protein>
    <submittedName>
        <fullName evidence="1">Uma2 family endonuclease</fullName>
    </submittedName>
</protein>
<reference evidence="1 2" key="1">
    <citation type="submission" date="2020-05" db="EMBL/GenBank/DDBJ databases">
        <title>Complete genome sequence of of a novel Thermoleptolyngbya strain isolated from hot springs of Ganzi, Sichuan China.</title>
        <authorList>
            <person name="Tang J."/>
            <person name="Daroch M."/>
            <person name="Li L."/>
            <person name="Waleron K."/>
            <person name="Waleron M."/>
            <person name="Waleron M."/>
        </authorList>
    </citation>
    <scope>NUCLEOTIDE SEQUENCE [LARGE SCALE GENOMIC DNA]</scope>
    <source>
        <strain evidence="1 2">PKUAC-SCTA183</strain>
    </source>
</reference>
<dbReference type="RefSeq" id="WP_172358119.1">
    <property type="nucleotide sequence ID" value="NZ_CP053661.1"/>
</dbReference>
<dbReference type="KEGG" id="theu:HPC62_19370"/>
<evidence type="ECO:0000313" key="2">
    <source>
        <dbReference type="Proteomes" id="UP000505210"/>
    </source>
</evidence>
<gene>
    <name evidence="1" type="ORF">HPC62_19370</name>
</gene>
<sequence length="50" mass="5777">MHRREVLVFREPTPDDYRQLNTQPGNAAIAPLAFPDIRIPITQLFLQQMG</sequence>